<dbReference type="AlphaFoldDB" id="A0AAW7XQB2"/>
<accession>A0AAW7XQB2</accession>
<comment type="caution">
    <text evidence="2">The sequence shown here is derived from an EMBL/GenBank/DDBJ whole genome shotgun (WGS) entry which is preliminary data.</text>
</comment>
<reference evidence="2" key="1">
    <citation type="submission" date="2023-07" db="EMBL/GenBank/DDBJ databases">
        <title>Genome content predicts the carbon catabolic preferences of heterotrophic bacteria.</title>
        <authorList>
            <person name="Gralka M."/>
        </authorList>
    </citation>
    <scope>NUCLEOTIDE SEQUENCE</scope>
    <source>
        <strain evidence="2">I2M02</strain>
    </source>
</reference>
<evidence type="ECO:0000256" key="1">
    <source>
        <dbReference type="SAM" id="SignalP"/>
    </source>
</evidence>
<feature type="signal peptide" evidence="1">
    <location>
        <begin position="1"/>
        <end position="25"/>
    </location>
</feature>
<sequence>MILGNLISKSIILAAFSFYTYSAQADPIPLSDYLETMDLTEVSFSGRIKYDSSEDSFTFYDENREPFGVTIDAGRAAREQIETKCDNPSFFVSYDDLCSISGSGTVEIRGSRIYLSIEAVKTLTK</sequence>
<dbReference type="EMBL" id="JAUOPJ010000003">
    <property type="protein sequence ID" value="MDO6456396.1"/>
    <property type="molecule type" value="Genomic_DNA"/>
</dbReference>
<evidence type="ECO:0000313" key="3">
    <source>
        <dbReference type="Proteomes" id="UP001169823"/>
    </source>
</evidence>
<protein>
    <submittedName>
        <fullName evidence="2">Uncharacterized protein</fullName>
    </submittedName>
</protein>
<keyword evidence="1" id="KW-0732">Signal</keyword>
<feature type="chain" id="PRO_5043689878" evidence="1">
    <location>
        <begin position="26"/>
        <end position="125"/>
    </location>
</feature>
<dbReference type="RefSeq" id="WP_303481165.1">
    <property type="nucleotide sequence ID" value="NZ_JAUOPJ010000003.1"/>
</dbReference>
<proteinExistence type="predicted"/>
<evidence type="ECO:0000313" key="2">
    <source>
        <dbReference type="EMBL" id="MDO6456396.1"/>
    </source>
</evidence>
<gene>
    <name evidence="2" type="ORF">Q4494_04835</name>
</gene>
<dbReference type="Proteomes" id="UP001169823">
    <property type="component" value="Unassembled WGS sequence"/>
</dbReference>
<name>A0AAW7XQB2_9RHOB</name>
<organism evidence="2 3">
    <name type="scientific">Celeribacter halophilus</name>
    <dbReference type="NCBI Taxonomy" id="576117"/>
    <lineage>
        <taxon>Bacteria</taxon>
        <taxon>Pseudomonadati</taxon>
        <taxon>Pseudomonadota</taxon>
        <taxon>Alphaproteobacteria</taxon>
        <taxon>Rhodobacterales</taxon>
        <taxon>Roseobacteraceae</taxon>
        <taxon>Celeribacter</taxon>
    </lineage>
</organism>